<gene>
    <name evidence="2" type="ORF">CSSPJE1EN2_LOCUS942</name>
</gene>
<evidence type="ECO:0000313" key="3">
    <source>
        <dbReference type="Proteomes" id="UP001497522"/>
    </source>
</evidence>
<proteinExistence type="predicted"/>
<protein>
    <submittedName>
        <fullName evidence="2">Uncharacterized protein</fullName>
    </submittedName>
</protein>
<dbReference type="EMBL" id="OZ023702">
    <property type="protein sequence ID" value="CAK9857947.1"/>
    <property type="molecule type" value="Genomic_DNA"/>
</dbReference>
<feature type="signal peptide" evidence="1">
    <location>
        <begin position="1"/>
        <end position="23"/>
    </location>
</feature>
<feature type="chain" id="PRO_5046850875" evidence="1">
    <location>
        <begin position="24"/>
        <end position="66"/>
    </location>
</feature>
<evidence type="ECO:0000256" key="1">
    <source>
        <dbReference type="SAM" id="SignalP"/>
    </source>
</evidence>
<keyword evidence="1" id="KW-0732">Signal</keyword>
<sequence>MGVYVSRLMGNLIFRLLQELAVSTSTLDSTVETDPGVDAEVWEVTGISKSQNMREVLLMTNEECVL</sequence>
<keyword evidence="3" id="KW-1185">Reference proteome</keyword>
<reference evidence="2 3" key="1">
    <citation type="submission" date="2024-03" db="EMBL/GenBank/DDBJ databases">
        <authorList>
            <consortium name="ELIXIR-Norway"/>
            <consortium name="Elixir Norway"/>
        </authorList>
    </citation>
    <scope>NUCLEOTIDE SEQUENCE [LARGE SCALE GENOMIC DNA]</scope>
</reference>
<accession>A0ABP1A5Z4</accession>
<organism evidence="2 3">
    <name type="scientific">Sphagnum jensenii</name>
    <dbReference type="NCBI Taxonomy" id="128206"/>
    <lineage>
        <taxon>Eukaryota</taxon>
        <taxon>Viridiplantae</taxon>
        <taxon>Streptophyta</taxon>
        <taxon>Embryophyta</taxon>
        <taxon>Bryophyta</taxon>
        <taxon>Sphagnophytina</taxon>
        <taxon>Sphagnopsida</taxon>
        <taxon>Sphagnales</taxon>
        <taxon>Sphagnaceae</taxon>
        <taxon>Sphagnum</taxon>
    </lineage>
</organism>
<evidence type="ECO:0000313" key="2">
    <source>
        <dbReference type="EMBL" id="CAK9857947.1"/>
    </source>
</evidence>
<name>A0ABP1A5Z4_9BRYO</name>
<dbReference type="Proteomes" id="UP001497522">
    <property type="component" value="Chromosome 1"/>
</dbReference>